<reference evidence="5" key="1">
    <citation type="journal article" date="2020" name="Genome Biol.">
        <title>Gamete binning: chromosome-level and haplotype-resolved genome assembly enabled by high-throughput single-cell sequencing of gamete genomes.</title>
        <authorList>
            <person name="Campoy J.A."/>
            <person name="Sun H."/>
            <person name="Goel M."/>
            <person name="Jiao W.-B."/>
            <person name="Folz-Donahue K."/>
            <person name="Wang N."/>
            <person name="Rubio M."/>
            <person name="Liu C."/>
            <person name="Kukat C."/>
            <person name="Ruiz D."/>
            <person name="Huettel B."/>
            <person name="Schneeberger K."/>
        </authorList>
    </citation>
    <scope>NUCLEOTIDE SEQUENCE [LARGE SCALE GENOMIC DNA]</scope>
    <source>
        <strain evidence="5">cv. Rojo Pasion</strain>
    </source>
</reference>
<gene>
    <name evidence="2" type="ORF">CURHAP_LOCUS38596</name>
    <name evidence="3" type="ORF">ORAREDHAP_LOCUS37688</name>
</gene>
<dbReference type="EMBL" id="CAEKDK010000006">
    <property type="protein sequence ID" value="CAB4283643.1"/>
    <property type="molecule type" value="Genomic_DNA"/>
</dbReference>
<dbReference type="AlphaFoldDB" id="A0A6J5V603"/>
<sequence>MQIRKSSSNATLQQGVSSFVNLSTSASVNPSTFAFVNLFASASVNPSASGASNYKARSKTIGS</sequence>
<evidence type="ECO:0000313" key="5">
    <source>
        <dbReference type="Proteomes" id="UP000507245"/>
    </source>
</evidence>
<reference evidence="2 4" key="2">
    <citation type="submission" date="2020-05" db="EMBL/GenBank/DDBJ databases">
        <authorList>
            <person name="Campoy J."/>
            <person name="Schneeberger K."/>
            <person name="Spophaly S."/>
        </authorList>
    </citation>
    <scope>NUCLEOTIDE SEQUENCE [LARGE SCALE GENOMIC DNA]</scope>
    <source>
        <strain evidence="2">PruArmRojPasFocal</strain>
    </source>
</reference>
<proteinExistence type="predicted"/>
<dbReference type="Proteomes" id="UP000507222">
    <property type="component" value="Unassembled WGS sequence"/>
</dbReference>
<dbReference type="Proteomes" id="UP000507245">
    <property type="component" value="Unassembled WGS sequence"/>
</dbReference>
<evidence type="ECO:0000256" key="1">
    <source>
        <dbReference type="SAM" id="MobiDB-lite"/>
    </source>
</evidence>
<feature type="region of interest" description="Disordered" evidence="1">
    <location>
        <begin position="44"/>
        <end position="63"/>
    </location>
</feature>
<dbReference type="EMBL" id="CAEKKB010000006">
    <property type="protein sequence ID" value="CAB4313936.1"/>
    <property type="molecule type" value="Genomic_DNA"/>
</dbReference>
<keyword evidence="5" id="KW-1185">Reference proteome</keyword>
<evidence type="ECO:0000313" key="2">
    <source>
        <dbReference type="EMBL" id="CAB4283643.1"/>
    </source>
</evidence>
<protein>
    <submittedName>
        <fullName evidence="2">Uncharacterized protein</fullName>
    </submittedName>
</protein>
<organism evidence="2 4">
    <name type="scientific">Prunus armeniaca</name>
    <name type="common">Apricot</name>
    <name type="synonym">Armeniaca vulgaris</name>
    <dbReference type="NCBI Taxonomy" id="36596"/>
    <lineage>
        <taxon>Eukaryota</taxon>
        <taxon>Viridiplantae</taxon>
        <taxon>Streptophyta</taxon>
        <taxon>Embryophyta</taxon>
        <taxon>Tracheophyta</taxon>
        <taxon>Spermatophyta</taxon>
        <taxon>Magnoliopsida</taxon>
        <taxon>eudicotyledons</taxon>
        <taxon>Gunneridae</taxon>
        <taxon>Pentapetalae</taxon>
        <taxon>rosids</taxon>
        <taxon>fabids</taxon>
        <taxon>Rosales</taxon>
        <taxon>Rosaceae</taxon>
        <taxon>Amygdaloideae</taxon>
        <taxon>Amygdaleae</taxon>
        <taxon>Prunus</taxon>
    </lineage>
</organism>
<evidence type="ECO:0000313" key="3">
    <source>
        <dbReference type="EMBL" id="CAB4313936.1"/>
    </source>
</evidence>
<evidence type="ECO:0000313" key="4">
    <source>
        <dbReference type="Proteomes" id="UP000507222"/>
    </source>
</evidence>
<name>A0A6J5V603_PRUAR</name>
<accession>A0A6J5V603</accession>